<dbReference type="Pfam" id="PF06755">
    <property type="entry name" value="CbtA_toxin"/>
    <property type="match status" value="1"/>
</dbReference>
<dbReference type="GeneID" id="66878782"/>
<evidence type="ECO:0000313" key="1">
    <source>
        <dbReference type="EMBL" id="CEK26811.1"/>
    </source>
</evidence>
<dbReference type="EMBL" id="UHJG01000001">
    <property type="protein sequence ID" value="SUP99816.1"/>
    <property type="molecule type" value="Genomic_DNA"/>
</dbReference>
<reference evidence="1" key="1">
    <citation type="journal article" date="2015" name="Genome Announc.">
        <title>Complete Genome Sequence of Yersinia ruckeri Strain CSF007-82, Etiologic Agent of Red Mouth Disease in Salmonid Fish.</title>
        <authorList>
            <person name="Nelson M.C."/>
            <person name="LaPatra S.E."/>
            <person name="Welch T.J."/>
            <person name="Graf J."/>
        </authorList>
    </citation>
    <scope>NUCLEOTIDE SEQUENCE</scope>
    <source>
        <strain evidence="1">CSF007-82</strain>
    </source>
</reference>
<reference evidence="2 3" key="2">
    <citation type="submission" date="2018-06" db="EMBL/GenBank/DDBJ databases">
        <authorList>
            <consortium name="Pathogen Informatics"/>
            <person name="Doyle S."/>
        </authorList>
    </citation>
    <scope>NUCLEOTIDE SEQUENCE [LARGE SCALE GENOMIC DNA]</scope>
    <source>
        <strain evidence="2 3">NCTC10476</strain>
    </source>
</reference>
<proteinExistence type="predicted"/>
<dbReference type="AlphaFoldDB" id="A0A0A8VGU6"/>
<name>A0A0A8VGU6_YERRU</name>
<keyword evidence="3" id="KW-1185">Reference proteome</keyword>
<dbReference type="Proteomes" id="UP000255169">
    <property type="component" value="Unassembled WGS sequence"/>
</dbReference>
<sequence length="106" mass="12150">MQTLPVSPTREAQLGPSPAAVWKQLLTHLFEHHYGLTLNDTPFCYEFVIQEHIESGILLKDAVNFVVERYGLLRIDRSSFSFDEPSPFINFTDILRARRAIGLMNT</sequence>
<evidence type="ECO:0000313" key="2">
    <source>
        <dbReference type="EMBL" id="SUP99816.1"/>
    </source>
</evidence>
<gene>
    <name evidence="2" type="primary">ykfI_1</name>
    <name evidence="1" type="ORF">CSF007_5220</name>
    <name evidence="2" type="ORF">NCTC10476_01068</name>
</gene>
<protein>
    <submittedName>
        <fullName evidence="1 2">YpjF toxin protein</fullName>
    </submittedName>
</protein>
<dbReference type="InterPro" id="IPR009610">
    <property type="entry name" value="CbtA_toxin"/>
</dbReference>
<dbReference type="OrthoDB" id="6580484at2"/>
<accession>A0A0A8VGU6</accession>
<dbReference type="EMBL" id="LN681231">
    <property type="protein sequence ID" value="CEK26811.1"/>
    <property type="molecule type" value="Genomic_DNA"/>
</dbReference>
<evidence type="ECO:0000313" key="3">
    <source>
        <dbReference type="Proteomes" id="UP000255169"/>
    </source>
</evidence>
<dbReference type="RefSeq" id="WP_004720097.1">
    <property type="nucleotide sequence ID" value="NZ_CCYO01000036.1"/>
</dbReference>
<organism evidence="1">
    <name type="scientific">Yersinia ruckeri</name>
    <dbReference type="NCBI Taxonomy" id="29486"/>
    <lineage>
        <taxon>Bacteria</taxon>
        <taxon>Pseudomonadati</taxon>
        <taxon>Pseudomonadota</taxon>
        <taxon>Gammaproteobacteria</taxon>
        <taxon>Enterobacterales</taxon>
        <taxon>Yersiniaceae</taxon>
        <taxon>Yersinia</taxon>
    </lineage>
</organism>